<evidence type="ECO:0000259" key="6">
    <source>
        <dbReference type="Pfam" id="PF12894"/>
    </source>
</evidence>
<dbReference type="SMART" id="SM00320">
    <property type="entry name" value="WD40"/>
    <property type="match status" value="5"/>
</dbReference>
<feature type="coiled-coil region" evidence="4">
    <location>
        <begin position="468"/>
        <end position="495"/>
    </location>
</feature>
<dbReference type="GO" id="GO:0005814">
    <property type="term" value="C:centriole"/>
    <property type="evidence" value="ECO:0007669"/>
    <property type="project" value="TreeGrafter"/>
</dbReference>
<accession>A0A8J8NUT5</accession>
<dbReference type="GO" id="GO:0005813">
    <property type="term" value="C:centrosome"/>
    <property type="evidence" value="ECO:0007669"/>
    <property type="project" value="TreeGrafter"/>
</dbReference>
<evidence type="ECO:0000256" key="4">
    <source>
        <dbReference type="SAM" id="Coils"/>
    </source>
</evidence>
<evidence type="ECO:0000256" key="5">
    <source>
        <dbReference type="SAM" id="SignalP"/>
    </source>
</evidence>
<dbReference type="PANTHER" id="PTHR44414">
    <property type="entry name" value="PROTEIN NEDD1"/>
    <property type="match status" value="1"/>
</dbReference>
<keyword evidence="4" id="KW-0175">Coiled coil</keyword>
<dbReference type="InterPro" id="IPR036322">
    <property type="entry name" value="WD40_repeat_dom_sf"/>
</dbReference>
<dbReference type="InterPro" id="IPR052818">
    <property type="entry name" value="NEDD1_Spindle_Assembly"/>
</dbReference>
<comment type="caution">
    <text evidence="7">The sequence shown here is derived from an EMBL/GenBank/DDBJ whole genome shotgun (WGS) entry which is preliminary data.</text>
</comment>
<dbReference type="Pfam" id="PF12894">
    <property type="entry name" value="ANAPC4_WD40"/>
    <property type="match status" value="1"/>
</dbReference>
<dbReference type="GO" id="GO:0000922">
    <property type="term" value="C:spindle pole"/>
    <property type="evidence" value="ECO:0007669"/>
    <property type="project" value="TreeGrafter"/>
</dbReference>
<dbReference type="GO" id="GO:0000278">
    <property type="term" value="P:mitotic cell cycle"/>
    <property type="evidence" value="ECO:0007669"/>
    <property type="project" value="TreeGrafter"/>
</dbReference>
<evidence type="ECO:0000256" key="2">
    <source>
        <dbReference type="ARBA" id="ARBA00022737"/>
    </source>
</evidence>
<evidence type="ECO:0000256" key="3">
    <source>
        <dbReference type="PROSITE-ProRule" id="PRU00221"/>
    </source>
</evidence>
<dbReference type="GO" id="GO:0005737">
    <property type="term" value="C:cytoplasm"/>
    <property type="evidence" value="ECO:0007669"/>
    <property type="project" value="TreeGrafter"/>
</dbReference>
<evidence type="ECO:0000313" key="8">
    <source>
        <dbReference type="Proteomes" id="UP000785679"/>
    </source>
</evidence>
<evidence type="ECO:0000313" key="7">
    <source>
        <dbReference type="EMBL" id="TNV80820.1"/>
    </source>
</evidence>
<dbReference type="OrthoDB" id="427795at2759"/>
<dbReference type="InterPro" id="IPR015943">
    <property type="entry name" value="WD40/YVTN_repeat-like_dom_sf"/>
</dbReference>
<reference evidence="7" key="1">
    <citation type="submission" date="2019-06" db="EMBL/GenBank/DDBJ databases">
        <authorList>
            <person name="Zheng W."/>
        </authorList>
    </citation>
    <scope>NUCLEOTIDE SEQUENCE</scope>
    <source>
        <strain evidence="7">QDHG01</strain>
    </source>
</reference>
<feature type="coiled-coil region" evidence="4">
    <location>
        <begin position="351"/>
        <end position="394"/>
    </location>
</feature>
<organism evidence="7 8">
    <name type="scientific">Halteria grandinella</name>
    <dbReference type="NCBI Taxonomy" id="5974"/>
    <lineage>
        <taxon>Eukaryota</taxon>
        <taxon>Sar</taxon>
        <taxon>Alveolata</taxon>
        <taxon>Ciliophora</taxon>
        <taxon>Intramacronucleata</taxon>
        <taxon>Spirotrichea</taxon>
        <taxon>Stichotrichia</taxon>
        <taxon>Sporadotrichida</taxon>
        <taxon>Halteriidae</taxon>
        <taxon>Halteria</taxon>
    </lineage>
</organism>
<name>A0A8J8NUT5_HALGN</name>
<dbReference type="EMBL" id="RRYP01006989">
    <property type="protein sequence ID" value="TNV80820.1"/>
    <property type="molecule type" value="Genomic_DNA"/>
</dbReference>
<feature type="signal peptide" evidence="5">
    <location>
        <begin position="1"/>
        <end position="24"/>
    </location>
</feature>
<dbReference type="PROSITE" id="PS50082">
    <property type="entry name" value="WD_REPEATS_2"/>
    <property type="match status" value="1"/>
</dbReference>
<sequence>MTTLLSSSTVVLLHDLSLTGGQEAKQPRMAIDHHIQNSIVNTATFSYKNALIATGADDGQVVLSTSEHGEKVHSFQASKERTAAVTGLQFTKSNEQLAIGTGDGVVRLWDIVQKDAVRLYRPSSYNVMNGVTAIQFSTMNDMIGAAYKHGQVKLYPTADIMSGVGSRTAPKSYISEILTLENRENPYGQIDCFGFSPLIDNFAAFAQEDGSVSCFDVKSGEKLLGFNEHTAPVKGLTYSTISKFLMVTVGLDKLINFYDVINKHKVLTIASAEPLKSVAINTDGCTVAVGTQGKSGSIYLYDLRANGAPLATLSGHRASVNSMTFKLPDPIISTPHMSASASATISKQSQLKSIDQVKEEAKRNLEAKKRQADEAIKQQLIREQENNMSNLTKESTFRNDISRISGQGLQSHQQISYPLRSSPQRLAQIDDVEMLEQHRSSSPVGQHLRLAEIQMADQMGNILGKSEEKLKEELVQFVNRKYEELERQNKEMLNNFHIEIIRQFEIQRHRLDAIIQEYCLEEENPDEKHDQKFVQEYKQKLNLVEPPNVDADFDNYLEAQDDEGDQQGDIDI</sequence>
<dbReference type="SUPFAM" id="SSF50978">
    <property type="entry name" value="WD40 repeat-like"/>
    <property type="match status" value="1"/>
</dbReference>
<keyword evidence="8" id="KW-1185">Reference proteome</keyword>
<dbReference type="AlphaFoldDB" id="A0A8J8NUT5"/>
<dbReference type="Gene3D" id="2.130.10.10">
    <property type="entry name" value="YVTN repeat-like/Quinoprotein amine dehydrogenase"/>
    <property type="match status" value="2"/>
</dbReference>
<feature type="chain" id="PRO_5035180869" description="Anaphase-promoting complex subunit 4-like WD40 domain-containing protein" evidence="5">
    <location>
        <begin position="25"/>
        <end position="572"/>
    </location>
</feature>
<feature type="domain" description="Anaphase-promoting complex subunit 4-like WD40" evidence="6">
    <location>
        <begin position="44"/>
        <end position="135"/>
    </location>
</feature>
<dbReference type="GO" id="GO:0036064">
    <property type="term" value="C:ciliary basal body"/>
    <property type="evidence" value="ECO:0007669"/>
    <property type="project" value="TreeGrafter"/>
</dbReference>
<proteinExistence type="predicted"/>
<dbReference type="Proteomes" id="UP000785679">
    <property type="component" value="Unassembled WGS sequence"/>
</dbReference>
<evidence type="ECO:0000256" key="1">
    <source>
        <dbReference type="ARBA" id="ARBA00022574"/>
    </source>
</evidence>
<feature type="repeat" description="WD" evidence="3">
    <location>
        <begin position="78"/>
        <end position="119"/>
    </location>
</feature>
<dbReference type="GO" id="GO:0007020">
    <property type="term" value="P:microtubule nucleation"/>
    <property type="evidence" value="ECO:0007669"/>
    <property type="project" value="TreeGrafter"/>
</dbReference>
<keyword evidence="1 3" id="KW-0853">WD repeat</keyword>
<keyword evidence="5" id="KW-0732">Signal</keyword>
<dbReference type="InterPro" id="IPR001680">
    <property type="entry name" value="WD40_rpt"/>
</dbReference>
<dbReference type="InterPro" id="IPR024977">
    <property type="entry name" value="Apc4-like_WD40_dom"/>
</dbReference>
<dbReference type="PROSITE" id="PS00678">
    <property type="entry name" value="WD_REPEATS_1"/>
    <property type="match status" value="1"/>
</dbReference>
<gene>
    <name evidence="7" type="ORF">FGO68_gene9220</name>
</gene>
<dbReference type="InterPro" id="IPR019775">
    <property type="entry name" value="WD40_repeat_CS"/>
</dbReference>
<dbReference type="PANTHER" id="PTHR44414:SF1">
    <property type="entry name" value="PROTEIN NEDD1"/>
    <property type="match status" value="1"/>
</dbReference>
<protein>
    <recommendedName>
        <fullName evidence="6">Anaphase-promoting complex subunit 4-like WD40 domain-containing protein</fullName>
    </recommendedName>
</protein>
<keyword evidence="2" id="KW-0677">Repeat</keyword>
<dbReference type="PROSITE" id="PS50294">
    <property type="entry name" value="WD_REPEATS_REGION"/>
    <property type="match status" value="1"/>
</dbReference>
<dbReference type="GO" id="GO:0043015">
    <property type="term" value="F:gamma-tubulin binding"/>
    <property type="evidence" value="ECO:0007669"/>
    <property type="project" value="TreeGrafter"/>
</dbReference>